<dbReference type="Proteomes" id="UP000682733">
    <property type="component" value="Unassembled WGS sequence"/>
</dbReference>
<dbReference type="AlphaFoldDB" id="A0A8S2E1L5"/>
<proteinExistence type="predicted"/>
<dbReference type="EMBL" id="CAJOBA010009776">
    <property type="protein sequence ID" value="CAF3859089.1"/>
    <property type="molecule type" value="Genomic_DNA"/>
</dbReference>
<feature type="non-terminal residue" evidence="2">
    <location>
        <position position="1"/>
    </location>
</feature>
<evidence type="ECO:0000313" key="3">
    <source>
        <dbReference type="EMBL" id="CAF3859089.1"/>
    </source>
</evidence>
<name>A0A8S2E1L5_9BILA</name>
<dbReference type="EMBL" id="CAJNOK010009757">
    <property type="protein sequence ID" value="CAF1097609.1"/>
    <property type="molecule type" value="Genomic_DNA"/>
</dbReference>
<sequence length="119" mass="13692">MSFDAEFDADSEYVILVQKYYGFGKWVSPPPSYGGNEDEVIFVEERLVSPFYGYTLDKICFIPGPGPGHNTDQNIPNNPEYRYPNNRNQAISKEPLRPMQDDYDEDLIFQGQQYTHPSA</sequence>
<feature type="region of interest" description="Disordered" evidence="1">
    <location>
        <begin position="70"/>
        <end position="97"/>
    </location>
</feature>
<comment type="caution">
    <text evidence="2">The sequence shown here is derived from an EMBL/GenBank/DDBJ whole genome shotgun (WGS) entry which is preliminary data.</text>
</comment>
<evidence type="ECO:0000313" key="4">
    <source>
        <dbReference type="Proteomes" id="UP000677228"/>
    </source>
</evidence>
<evidence type="ECO:0000256" key="1">
    <source>
        <dbReference type="SAM" id="MobiDB-lite"/>
    </source>
</evidence>
<dbReference type="Proteomes" id="UP000677228">
    <property type="component" value="Unassembled WGS sequence"/>
</dbReference>
<organism evidence="2 4">
    <name type="scientific">Didymodactylos carnosus</name>
    <dbReference type="NCBI Taxonomy" id="1234261"/>
    <lineage>
        <taxon>Eukaryota</taxon>
        <taxon>Metazoa</taxon>
        <taxon>Spiralia</taxon>
        <taxon>Gnathifera</taxon>
        <taxon>Rotifera</taxon>
        <taxon>Eurotatoria</taxon>
        <taxon>Bdelloidea</taxon>
        <taxon>Philodinida</taxon>
        <taxon>Philodinidae</taxon>
        <taxon>Didymodactylos</taxon>
    </lineage>
</organism>
<feature type="compositionally biased region" description="Low complexity" evidence="1">
    <location>
        <begin position="74"/>
        <end position="88"/>
    </location>
</feature>
<reference evidence="2" key="1">
    <citation type="submission" date="2021-02" db="EMBL/GenBank/DDBJ databases">
        <authorList>
            <person name="Nowell W R."/>
        </authorList>
    </citation>
    <scope>NUCLEOTIDE SEQUENCE</scope>
</reference>
<gene>
    <name evidence="2" type="ORF">OVA965_LOCUS19131</name>
    <name evidence="3" type="ORF">TMI583_LOCUS19144</name>
</gene>
<evidence type="ECO:0000313" key="2">
    <source>
        <dbReference type="EMBL" id="CAF1097609.1"/>
    </source>
</evidence>
<accession>A0A8S2E1L5</accession>
<protein>
    <submittedName>
        <fullName evidence="2">Uncharacterized protein</fullName>
    </submittedName>
</protein>